<dbReference type="InterPro" id="IPR042102">
    <property type="entry name" value="RNA_pol_Rpb1_3_sf"/>
</dbReference>
<name>A0A2I4S7B2_9CHLO</name>
<keyword evidence="3 11" id="KW-0934">Plastid</keyword>
<dbReference type="Gene3D" id="1.10.1790.20">
    <property type="match status" value="1"/>
</dbReference>
<keyword evidence="4" id="KW-0808">Transferase</keyword>
<proteinExistence type="inferred from homology"/>
<dbReference type="GeneID" id="35656305"/>
<keyword evidence="5" id="KW-0548">Nucleotidyltransferase</keyword>
<evidence type="ECO:0000256" key="5">
    <source>
        <dbReference type="ARBA" id="ARBA00022695"/>
    </source>
</evidence>
<dbReference type="RefSeq" id="YP_009455984.1">
    <property type="nucleotide sequence ID" value="NC_036806.1"/>
</dbReference>
<accession>A0A2I4S7B2</accession>
<dbReference type="Pfam" id="PF04998">
    <property type="entry name" value="RNA_pol_Rpb1_5"/>
    <property type="match status" value="1"/>
</dbReference>
<keyword evidence="7" id="KW-0862">Zinc</keyword>
<evidence type="ECO:0000256" key="8">
    <source>
        <dbReference type="ARBA" id="ARBA00023163"/>
    </source>
</evidence>
<keyword evidence="8" id="KW-0804">Transcription</keyword>
<keyword evidence="2" id="KW-0240">DNA-directed RNA polymerase</keyword>
<feature type="domain" description="RNA polymerase Rpb1" evidence="10">
    <location>
        <begin position="116"/>
        <end position="192"/>
    </location>
</feature>
<keyword evidence="6" id="KW-0479">Metal-binding</keyword>
<dbReference type="SUPFAM" id="SSF64484">
    <property type="entry name" value="beta and beta-prime subunits of DNA dependent RNA-polymerase"/>
    <property type="match status" value="1"/>
</dbReference>
<dbReference type="EMBL" id="KY629620">
    <property type="protein sequence ID" value="AST08939.1"/>
    <property type="molecule type" value="Genomic_DNA"/>
</dbReference>
<dbReference type="InterPro" id="IPR012756">
    <property type="entry name" value="DNA-dir_RpoC2_beta_pp"/>
</dbReference>
<dbReference type="InterPro" id="IPR007083">
    <property type="entry name" value="RNA_pol_Rpb1_4"/>
</dbReference>
<reference evidence="11" key="1">
    <citation type="journal article" date="2017" name="Sci. Rep.">
        <title>Multiple origins of endosymbionts in Chlorellaceae with no reductive effects on the plastid or mitochondrial genomes.</title>
        <authorList>
            <person name="Fan W."/>
            <person name="Guo W."/>
            <person name="Van Etten J.L."/>
            <person name="Mower J.P."/>
        </authorList>
    </citation>
    <scope>NUCLEOTIDE SEQUENCE</scope>
</reference>
<evidence type="ECO:0000259" key="9">
    <source>
        <dbReference type="Pfam" id="PF04998"/>
    </source>
</evidence>
<dbReference type="Pfam" id="PF05000">
    <property type="entry name" value="RNA_pol_Rpb1_4"/>
    <property type="match status" value="1"/>
</dbReference>
<dbReference type="PANTHER" id="PTHR19376:SF68">
    <property type="entry name" value="DNA-DIRECTED RNA POLYMERASE SUBUNIT BETA"/>
    <property type="match status" value="1"/>
</dbReference>
<organism evidence="11">
    <name type="scientific">Micractinium conductrix</name>
    <dbReference type="NCBI Taxonomy" id="554055"/>
    <lineage>
        <taxon>Eukaryota</taxon>
        <taxon>Viridiplantae</taxon>
        <taxon>Chlorophyta</taxon>
        <taxon>core chlorophytes</taxon>
        <taxon>Trebouxiophyceae</taxon>
        <taxon>Chlorellales</taxon>
        <taxon>Chlorellaceae</taxon>
        <taxon>Chlorella clade</taxon>
        <taxon>Micractinium</taxon>
    </lineage>
</organism>
<dbReference type="HAMAP" id="MF_01324">
    <property type="entry name" value="RNApol_bact_RpoC2"/>
    <property type="match status" value="1"/>
</dbReference>
<dbReference type="NCBIfam" id="TIGR02388">
    <property type="entry name" value="rpoC2_cyan"/>
    <property type="match status" value="1"/>
</dbReference>
<geneLocation type="plastid" evidence="11"/>
<dbReference type="Gene3D" id="1.10.274.100">
    <property type="entry name" value="RNA polymerase Rpb1, domain 3"/>
    <property type="match status" value="1"/>
</dbReference>
<dbReference type="EC" id="2.7.7.6" evidence="1"/>
<feature type="domain" description="RNA polymerase Rpb1" evidence="9">
    <location>
        <begin position="196"/>
        <end position="1310"/>
    </location>
</feature>
<sequence length="1442" mass="164455">MTNMNKIQSLSIGDFDSEKILQKSLYLSPNQVFFNTCFDKNHLKTVIAWFLEQYGEKVTVDLVETLKQVGFHQATRAGVSLGVDDLKIPPQKKTLLSQASFKMNDVTYAIQTGNLTSVEKSQRLIDTWNQTSETLRQTAVQNFRTTNPVNPVYMMAFSGARGNISQVRQLVAMRGLMADPQGAILEFPIQSNFREGLTVTEYLISCYGARKGLVDTALRTATSGYLTRRLVDAVQHVVVQVTDCQTFKGILIKDKNLEHRLVGRVLFQDVYLNSTTIVKKNTLLSQNLAKQIASQHKTIIVRSPLTCHTEKSVCQLCYGLDLSQGKIVSLGEAVGIIAAQSIGEPGTQLTMRTFHTGGVGVFSDQAMKSFIAPFEGKVEFLDALSGLFVRTPHGNIVYLVKQKSAPKKKPIFRLTSFQSSQKSTSYEIMGSDIPSGSLLWVKQGEIVKSGQLLLQASRLQTTTQEMPESSHPVRAFLCGEVFFKSMAIRIVEEEKRVLAKTKKKKYQNPFSSPINQKEISPKFPTLLELGNFWVFSSFVQKEEKICQSFFFNGDLFSPETPIQQYNLHISNRGQLKKLNSGVVFGQNSFEFLFSNIQYSKYCYFLENCKTLSQKNLVSYTSNSKYTVLNWYPLFHNSFHDKKGYCTILPFKNDFAGVKNFDIPENTKGLNFTSEKQDILKYKCLSYIWSQHKLIPLKLTAVSVLKRNFLFNSSGFCVSQSSKHLSKTGTFHFTAQKATIWKLHTRFKPNFTQNPTKNSSQNEHFKVHFLKNAFSLSEKIIFSQSQLKISQKQQIWPYIPEIQLPKNFASQLSGILLESGKKFENVRFNNPYISTNLIYSKNIRILKSTKNQCFLFYSDNDILKFFQRTVFNIQQNLIPEKLQSLHLGNFSRQYLNRFCFYKQKGSLQKPNFILKIKRKCRISHFLFFQKTCQQILSNRDFYPETLIFNKKIPGLISIHSPLFTKQSKTKFLNKEGLNPSLKISHPTNSGWFTSSTFFKIELKINKVKSFFKTEELKQTIFLTKQPNLSFRSSHKKGGFIQKTISPLDSEKLGVVGFRLFFYQRVKLQNSKQFNFETFPNGWIVPESKITGAFLTSKKLGEFRFAQYKQKEIAFSILRDQDTATLKLPDKDTPIKALEVGRQVRWGQEVFGTFAIPLSGQIIKTALNSLTLRKGVPLLASTRGLVHISHKDLVEKNDLLITLRSRRLQTEDIVQGIPKIEQLFEARETQGGEIIQNNMHTLLTNFFSRAKKVRPIDEAVQLSLSYIQKFLVENILEAYSNQGVQIAEKHVEVVVRQMTGRVRITYGGDTGLLPGELVQLRWIEKVNLKLSKLNHRQAHYEPVILGITKSVLQSESFLLAASFQQVSKVLVRSALAKKTDFLRGLHENILVGQPIPAGTGVLGFELVQNRQEFFETTEFTQKGNLRSPHFDLRVQPQSQFPTEI</sequence>
<evidence type="ECO:0000313" key="11">
    <source>
        <dbReference type="EMBL" id="AST08939.1"/>
    </source>
</evidence>
<dbReference type="GO" id="GO:0003899">
    <property type="term" value="F:DNA-directed RNA polymerase activity"/>
    <property type="evidence" value="ECO:0007669"/>
    <property type="project" value="UniProtKB-EC"/>
</dbReference>
<evidence type="ECO:0000259" key="10">
    <source>
        <dbReference type="Pfam" id="PF05000"/>
    </source>
</evidence>
<evidence type="ECO:0000256" key="2">
    <source>
        <dbReference type="ARBA" id="ARBA00022478"/>
    </source>
</evidence>
<dbReference type="GO" id="GO:0000428">
    <property type="term" value="C:DNA-directed RNA polymerase complex"/>
    <property type="evidence" value="ECO:0007669"/>
    <property type="project" value="UniProtKB-KW"/>
</dbReference>
<evidence type="ECO:0000256" key="6">
    <source>
        <dbReference type="ARBA" id="ARBA00022723"/>
    </source>
</evidence>
<dbReference type="InterPro" id="IPR038120">
    <property type="entry name" value="Rpb1_funnel_sf"/>
</dbReference>
<dbReference type="Gene3D" id="1.10.132.30">
    <property type="match status" value="1"/>
</dbReference>
<protein>
    <recommendedName>
        <fullName evidence="1">DNA-directed RNA polymerase</fullName>
        <ecNumber evidence="1">2.7.7.6</ecNumber>
    </recommendedName>
</protein>
<evidence type="ECO:0000256" key="1">
    <source>
        <dbReference type="ARBA" id="ARBA00012418"/>
    </source>
</evidence>
<dbReference type="InterPro" id="IPR045867">
    <property type="entry name" value="DNA-dir_RpoC_beta_prime"/>
</dbReference>
<gene>
    <name evidence="11" type="primary">rpoC2</name>
</gene>
<dbReference type="PANTHER" id="PTHR19376">
    <property type="entry name" value="DNA-DIRECTED RNA POLYMERASE"/>
    <property type="match status" value="1"/>
</dbReference>
<evidence type="ECO:0000256" key="4">
    <source>
        <dbReference type="ARBA" id="ARBA00022679"/>
    </source>
</evidence>
<dbReference type="InterPro" id="IPR007081">
    <property type="entry name" value="RNA_pol_Rpb1_5"/>
</dbReference>
<dbReference type="GO" id="GO:0003677">
    <property type="term" value="F:DNA binding"/>
    <property type="evidence" value="ECO:0007669"/>
    <property type="project" value="InterPro"/>
</dbReference>
<dbReference type="GO" id="GO:0006351">
    <property type="term" value="P:DNA-templated transcription"/>
    <property type="evidence" value="ECO:0007669"/>
    <property type="project" value="InterPro"/>
</dbReference>
<evidence type="ECO:0000256" key="3">
    <source>
        <dbReference type="ARBA" id="ARBA00022640"/>
    </source>
</evidence>
<evidence type="ECO:0000256" key="7">
    <source>
        <dbReference type="ARBA" id="ARBA00022833"/>
    </source>
</evidence>
<dbReference type="CDD" id="cd02655">
    <property type="entry name" value="RNAP_beta'_C"/>
    <property type="match status" value="1"/>
</dbReference>
<dbReference type="Gene3D" id="1.10.150.390">
    <property type="match status" value="1"/>
</dbReference>
<dbReference type="GO" id="GO:0046872">
    <property type="term" value="F:metal ion binding"/>
    <property type="evidence" value="ECO:0007669"/>
    <property type="project" value="UniProtKB-KW"/>
</dbReference>